<evidence type="ECO:0000313" key="2">
    <source>
        <dbReference type="Proteomes" id="UP000499080"/>
    </source>
</evidence>
<reference evidence="1 2" key="1">
    <citation type="journal article" date="2019" name="Sci. Rep.">
        <title>Orb-weaving spider Araneus ventricosus genome elucidates the spidroin gene catalogue.</title>
        <authorList>
            <person name="Kono N."/>
            <person name="Nakamura H."/>
            <person name="Ohtoshi R."/>
            <person name="Moran D.A.P."/>
            <person name="Shinohara A."/>
            <person name="Yoshida Y."/>
            <person name="Fujiwara M."/>
            <person name="Mori M."/>
            <person name="Tomita M."/>
            <person name="Arakawa K."/>
        </authorList>
    </citation>
    <scope>NUCLEOTIDE SEQUENCE [LARGE SCALE GENOMIC DNA]</scope>
</reference>
<protein>
    <submittedName>
        <fullName evidence="1">Uncharacterized protein</fullName>
    </submittedName>
</protein>
<organism evidence="1 2">
    <name type="scientific">Araneus ventricosus</name>
    <name type="common">Orbweaver spider</name>
    <name type="synonym">Epeira ventricosa</name>
    <dbReference type="NCBI Taxonomy" id="182803"/>
    <lineage>
        <taxon>Eukaryota</taxon>
        <taxon>Metazoa</taxon>
        <taxon>Ecdysozoa</taxon>
        <taxon>Arthropoda</taxon>
        <taxon>Chelicerata</taxon>
        <taxon>Arachnida</taxon>
        <taxon>Araneae</taxon>
        <taxon>Araneomorphae</taxon>
        <taxon>Entelegynae</taxon>
        <taxon>Araneoidea</taxon>
        <taxon>Araneidae</taxon>
        <taxon>Araneus</taxon>
    </lineage>
</organism>
<gene>
    <name evidence="1" type="ORF">AVEN_53219_1</name>
</gene>
<evidence type="ECO:0000313" key="1">
    <source>
        <dbReference type="EMBL" id="GBL76458.1"/>
    </source>
</evidence>
<dbReference type="AlphaFoldDB" id="A0A4Y2A9N0"/>
<comment type="caution">
    <text evidence="1">The sequence shown here is derived from an EMBL/GenBank/DDBJ whole genome shotgun (WGS) entry which is preliminary data.</text>
</comment>
<proteinExistence type="predicted"/>
<dbReference type="Proteomes" id="UP000499080">
    <property type="component" value="Unassembled WGS sequence"/>
</dbReference>
<name>A0A4Y2A9N0_ARAVE</name>
<sequence>MAWQRSTPFHFQPIHLGRSFTGHFTQTTNPSSTGTPIPYANPRLLRFPLERESRAPPQISSPFAFQYFWTGSPNGALGYPERLKIPNFYRAAPILIGFSH</sequence>
<dbReference type="EMBL" id="BGPR01000010">
    <property type="protein sequence ID" value="GBL76458.1"/>
    <property type="molecule type" value="Genomic_DNA"/>
</dbReference>
<keyword evidence="2" id="KW-1185">Reference proteome</keyword>
<accession>A0A4Y2A9N0</accession>